<organism evidence="1 2">
    <name type="scientific">Jaapia argillacea MUCL 33604</name>
    <dbReference type="NCBI Taxonomy" id="933084"/>
    <lineage>
        <taxon>Eukaryota</taxon>
        <taxon>Fungi</taxon>
        <taxon>Dikarya</taxon>
        <taxon>Basidiomycota</taxon>
        <taxon>Agaricomycotina</taxon>
        <taxon>Agaricomycetes</taxon>
        <taxon>Agaricomycetidae</taxon>
        <taxon>Jaapiales</taxon>
        <taxon>Jaapiaceae</taxon>
        <taxon>Jaapia</taxon>
    </lineage>
</organism>
<protein>
    <submittedName>
        <fullName evidence="1">Uncharacterized protein</fullName>
    </submittedName>
</protein>
<dbReference type="InParanoid" id="A0A067P5R5"/>
<dbReference type="Proteomes" id="UP000027265">
    <property type="component" value="Unassembled WGS sequence"/>
</dbReference>
<reference evidence="2" key="1">
    <citation type="journal article" date="2014" name="Proc. Natl. Acad. Sci. U.S.A.">
        <title>Extensive sampling of basidiomycete genomes demonstrates inadequacy of the white-rot/brown-rot paradigm for wood decay fungi.</title>
        <authorList>
            <person name="Riley R."/>
            <person name="Salamov A.A."/>
            <person name="Brown D.W."/>
            <person name="Nagy L.G."/>
            <person name="Floudas D."/>
            <person name="Held B.W."/>
            <person name="Levasseur A."/>
            <person name="Lombard V."/>
            <person name="Morin E."/>
            <person name="Otillar R."/>
            <person name="Lindquist E.A."/>
            <person name="Sun H."/>
            <person name="LaButti K.M."/>
            <person name="Schmutz J."/>
            <person name="Jabbour D."/>
            <person name="Luo H."/>
            <person name="Baker S.E."/>
            <person name="Pisabarro A.G."/>
            <person name="Walton J.D."/>
            <person name="Blanchette R.A."/>
            <person name="Henrissat B."/>
            <person name="Martin F."/>
            <person name="Cullen D."/>
            <person name="Hibbett D.S."/>
            <person name="Grigoriev I.V."/>
        </authorList>
    </citation>
    <scope>NUCLEOTIDE SEQUENCE [LARGE SCALE GENOMIC DNA]</scope>
    <source>
        <strain evidence="2">MUCL 33604</strain>
    </source>
</reference>
<name>A0A067P5R5_9AGAM</name>
<keyword evidence="2" id="KW-1185">Reference proteome</keyword>
<dbReference type="EMBL" id="KL197796">
    <property type="protein sequence ID" value="KDQ49180.1"/>
    <property type="molecule type" value="Genomic_DNA"/>
</dbReference>
<evidence type="ECO:0000313" key="1">
    <source>
        <dbReference type="EMBL" id="KDQ49180.1"/>
    </source>
</evidence>
<gene>
    <name evidence="1" type="ORF">JAAARDRAFT_663638</name>
</gene>
<evidence type="ECO:0000313" key="2">
    <source>
        <dbReference type="Proteomes" id="UP000027265"/>
    </source>
</evidence>
<dbReference type="HOGENOM" id="CLU_1686885_0_0_1"/>
<dbReference type="AlphaFoldDB" id="A0A067P5R5"/>
<sequence length="156" mass="17424">MKALGTSCASLRALSTRAEIGLTLFQDILECVPRLETLHLLRERNWWSSGIRSEDDDMQESILRFLPGLGRFQHLRKLVLLDTLTFDEGKEKSMARLKKHGKEALSGRVAAGVEIHCPSVAELWVGYVCFRRDERGLMRSSPGLNDPAGALVIYGA</sequence>
<accession>A0A067P5R5</accession>
<proteinExistence type="predicted"/>
<dbReference type="OrthoDB" id="2848819at2759"/>